<organism evidence="6 7">
    <name type="scientific">Mycobacterium branderi</name>
    <dbReference type="NCBI Taxonomy" id="43348"/>
    <lineage>
        <taxon>Bacteria</taxon>
        <taxon>Bacillati</taxon>
        <taxon>Actinomycetota</taxon>
        <taxon>Actinomycetes</taxon>
        <taxon>Mycobacteriales</taxon>
        <taxon>Mycobacteriaceae</taxon>
        <taxon>Mycobacterium</taxon>
    </lineage>
</organism>
<evidence type="ECO:0000313" key="6">
    <source>
        <dbReference type="EMBL" id="ORA39562.1"/>
    </source>
</evidence>
<dbReference type="EMBL" id="AP022606">
    <property type="protein sequence ID" value="BBZ11877.1"/>
    <property type="molecule type" value="Genomic_DNA"/>
</dbReference>
<evidence type="ECO:0000259" key="4">
    <source>
        <dbReference type="Pfam" id="PF13649"/>
    </source>
</evidence>
<dbReference type="EMBL" id="MVHM01000003">
    <property type="protein sequence ID" value="ORA39562.1"/>
    <property type="molecule type" value="Genomic_DNA"/>
</dbReference>
<keyword evidence="1 6" id="KW-0489">Methyltransferase</keyword>
<reference evidence="5 8" key="2">
    <citation type="journal article" date="2019" name="Emerg. Microbes Infect.">
        <title>Comprehensive subspecies identification of 175 nontuberculous mycobacteria species based on 7547 genomic profiles.</title>
        <authorList>
            <person name="Matsumoto Y."/>
            <person name="Kinjo T."/>
            <person name="Motooka D."/>
            <person name="Nabeya D."/>
            <person name="Jung N."/>
            <person name="Uechi K."/>
            <person name="Horii T."/>
            <person name="Iida T."/>
            <person name="Fujita J."/>
            <person name="Nakamura S."/>
        </authorList>
    </citation>
    <scope>NUCLEOTIDE SEQUENCE [LARGE SCALE GENOMIC DNA]</scope>
    <source>
        <strain evidence="5 8">JCM 12687</strain>
    </source>
</reference>
<dbReference type="Proteomes" id="UP000192441">
    <property type="component" value="Unassembled WGS sequence"/>
</dbReference>
<proteinExistence type="predicted"/>
<name>A0A7I7W4D4_9MYCO</name>
<reference evidence="6 7" key="1">
    <citation type="submission" date="2016-12" db="EMBL/GenBank/DDBJ databases">
        <title>The new phylogeny of genus Mycobacterium.</title>
        <authorList>
            <person name="Tortoli E."/>
            <person name="Trovato A."/>
            <person name="Cirillo D.M."/>
        </authorList>
    </citation>
    <scope>NUCLEOTIDE SEQUENCE [LARGE SCALE GENOMIC DNA]</scope>
    <source>
        <strain evidence="6 7">DSM 44624</strain>
    </source>
</reference>
<dbReference type="GO" id="GO:0008168">
    <property type="term" value="F:methyltransferase activity"/>
    <property type="evidence" value="ECO:0007669"/>
    <property type="project" value="UniProtKB-KW"/>
</dbReference>
<dbReference type="InterPro" id="IPR029063">
    <property type="entry name" value="SAM-dependent_MTases_sf"/>
</dbReference>
<dbReference type="Pfam" id="PF13649">
    <property type="entry name" value="Methyltransf_25"/>
    <property type="match status" value="1"/>
</dbReference>
<dbReference type="CDD" id="cd02440">
    <property type="entry name" value="AdoMet_MTases"/>
    <property type="match status" value="1"/>
</dbReference>
<keyword evidence="2" id="KW-0808">Transferase</keyword>
<keyword evidence="3" id="KW-0949">S-adenosyl-L-methionine</keyword>
<evidence type="ECO:0000313" key="8">
    <source>
        <dbReference type="Proteomes" id="UP000467379"/>
    </source>
</evidence>
<accession>A0A7I7W4D4</accession>
<sequence>MSTLDAQEYWEQHYGARDRVWSGRVNTWLVEVAEPLRPGHALDLGCGEGADALWLAHRGWQVVAVDVSQTALQRAATDALCQGLERRIDFQQHDLSDSFPEGTFDLVAALYLHSPARLDREHVLRRAAEAVAAGGFLLIVDHGAAPPWAPKLSHEHRFPSVDEVIASLNLDDNAWERLQAKPVSGSAVGPEGQTGTVTDNVILLRRR</sequence>
<evidence type="ECO:0000313" key="5">
    <source>
        <dbReference type="EMBL" id="BBZ11877.1"/>
    </source>
</evidence>
<keyword evidence="8" id="KW-1185">Reference proteome</keyword>
<dbReference type="InterPro" id="IPR041698">
    <property type="entry name" value="Methyltransf_25"/>
</dbReference>
<dbReference type="AlphaFoldDB" id="A0A7I7W4D4"/>
<evidence type="ECO:0000256" key="3">
    <source>
        <dbReference type="ARBA" id="ARBA00022691"/>
    </source>
</evidence>
<protein>
    <submittedName>
        <fullName evidence="6">SAM-dependent methyltransferase</fullName>
    </submittedName>
</protein>
<dbReference type="Gene3D" id="3.40.50.150">
    <property type="entry name" value="Vaccinia Virus protein VP39"/>
    <property type="match status" value="1"/>
</dbReference>
<dbReference type="PANTHER" id="PTHR43464:SF19">
    <property type="entry name" value="UBIQUINONE BIOSYNTHESIS O-METHYLTRANSFERASE, MITOCHONDRIAL"/>
    <property type="match status" value="1"/>
</dbReference>
<dbReference type="Proteomes" id="UP000467379">
    <property type="component" value="Chromosome"/>
</dbReference>
<gene>
    <name evidence="6" type="ORF">BST20_08630</name>
    <name evidence="5" type="ORF">MBRA_20720</name>
</gene>
<evidence type="ECO:0000313" key="7">
    <source>
        <dbReference type="Proteomes" id="UP000192441"/>
    </source>
</evidence>
<evidence type="ECO:0000256" key="2">
    <source>
        <dbReference type="ARBA" id="ARBA00022679"/>
    </source>
</evidence>
<reference evidence="5" key="3">
    <citation type="submission" date="2020-02" db="EMBL/GenBank/DDBJ databases">
        <authorList>
            <person name="Matsumoto Y."/>
            <person name="Kinjo T."/>
            <person name="Motooka D."/>
            <person name="Nabeya D."/>
            <person name="Jung N."/>
            <person name="Uechi K."/>
            <person name="Horii T."/>
            <person name="Iida T."/>
            <person name="Fujita J."/>
            <person name="Nakamura S."/>
        </authorList>
    </citation>
    <scope>NUCLEOTIDE SEQUENCE</scope>
    <source>
        <strain evidence="5">JCM 12687</strain>
    </source>
</reference>
<feature type="domain" description="Methyltransferase" evidence="4">
    <location>
        <begin position="42"/>
        <end position="135"/>
    </location>
</feature>
<dbReference type="PANTHER" id="PTHR43464">
    <property type="entry name" value="METHYLTRANSFERASE"/>
    <property type="match status" value="1"/>
</dbReference>
<dbReference type="GO" id="GO:0032259">
    <property type="term" value="P:methylation"/>
    <property type="evidence" value="ECO:0007669"/>
    <property type="project" value="UniProtKB-KW"/>
</dbReference>
<dbReference type="OrthoDB" id="9786503at2"/>
<dbReference type="SUPFAM" id="SSF53335">
    <property type="entry name" value="S-adenosyl-L-methionine-dependent methyltransferases"/>
    <property type="match status" value="1"/>
</dbReference>
<dbReference type="RefSeq" id="WP_083131046.1">
    <property type="nucleotide sequence ID" value="NZ_AP022606.1"/>
</dbReference>
<evidence type="ECO:0000256" key="1">
    <source>
        <dbReference type="ARBA" id="ARBA00022603"/>
    </source>
</evidence>